<dbReference type="Proteomes" id="UP000601435">
    <property type="component" value="Unassembled WGS sequence"/>
</dbReference>
<dbReference type="SUPFAM" id="SSF47473">
    <property type="entry name" value="EF-hand"/>
    <property type="match status" value="1"/>
</dbReference>
<name>A0A812Z800_9DINO</name>
<proteinExistence type="predicted"/>
<evidence type="ECO:0000313" key="2">
    <source>
        <dbReference type="Proteomes" id="UP000601435"/>
    </source>
</evidence>
<sequence>DGTVSEERLQELLAHPEVAAYFNVLDLDVQETSVFFHIIDNGDGEVTLDEFIDGILRCKGNARAVDSMAIRADLKKLTTKVNKIQRALKQRSSQSEAVF</sequence>
<reference evidence="1" key="1">
    <citation type="submission" date="2021-02" db="EMBL/GenBank/DDBJ databases">
        <authorList>
            <person name="Dougan E. K."/>
            <person name="Rhodes N."/>
            <person name="Thang M."/>
            <person name="Chan C."/>
        </authorList>
    </citation>
    <scope>NUCLEOTIDE SEQUENCE</scope>
</reference>
<dbReference type="OrthoDB" id="434039at2759"/>
<dbReference type="InterPro" id="IPR011992">
    <property type="entry name" value="EF-hand-dom_pair"/>
</dbReference>
<dbReference type="AlphaFoldDB" id="A0A812Z800"/>
<evidence type="ECO:0000313" key="1">
    <source>
        <dbReference type="EMBL" id="CAE7816129.1"/>
    </source>
</evidence>
<dbReference type="EMBL" id="CAJNJA010046275">
    <property type="protein sequence ID" value="CAE7816129.1"/>
    <property type="molecule type" value="Genomic_DNA"/>
</dbReference>
<keyword evidence="2" id="KW-1185">Reference proteome</keyword>
<gene>
    <name evidence="1" type="primary">Cacna1i</name>
    <name evidence="1" type="ORF">SNEC2469_LOCUS24222</name>
</gene>
<accession>A0A812Z800</accession>
<comment type="caution">
    <text evidence="1">The sequence shown here is derived from an EMBL/GenBank/DDBJ whole genome shotgun (WGS) entry which is preliminary data.</text>
</comment>
<organism evidence="1 2">
    <name type="scientific">Symbiodinium necroappetens</name>
    <dbReference type="NCBI Taxonomy" id="1628268"/>
    <lineage>
        <taxon>Eukaryota</taxon>
        <taxon>Sar</taxon>
        <taxon>Alveolata</taxon>
        <taxon>Dinophyceae</taxon>
        <taxon>Suessiales</taxon>
        <taxon>Symbiodiniaceae</taxon>
        <taxon>Symbiodinium</taxon>
    </lineage>
</organism>
<protein>
    <submittedName>
        <fullName evidence="1">Cacna1i protein</fullName>
    </submittedName>
</protein>
<feature type="non-terminal residue" evidence="1">
    <location>
        <position position="99"/>
    </location>
</feature>